<name>A0ABY4YV31_9MICO</name>
<evidence type="ECO:0000256" key="1">
    <source>
        <dbReference type="SAM" id="Phobius"/>
    </source>
</evidence>
<organism evidence="2 3">
    <name type="scientific">Ornithinimicrobium faecis</name>
    <dbReference type="NCBI Taxonomy" id="2934158"/>
    <lineage>
        <taxon>Bacteria</taxon>
        <taxon>Bacillati</taxon>
        <taxon>Actinomycetota</taxon>
        <taxon>Actinomycetes</taxon>
        <taxon>Micrococcales</taxon>
        <taxon>Ornithinimicrobiaceae</taxon>
        <taxon>Ornithinimicrobium</taxon>
    </lineage>
</organism>
<protein>
    <submittedName>
        <fullName evidence="2">Uncharacterized protein</fullName>
    </submittedName>
</protein>
<keyword evidence="1" id="KW-0812">Transmembrane</keyword>
<reference evidence="2" key="1">
    <citation type="submission" date="2022-06" db="EMBL/GenBank/DDBJ databases">
        <title>Ornithinimicrobium HY1793.</title>
        <authorList>
            <person name="Huang Y."/>
        </authorList>
    </citation>
    <scope>NUCLEOTIDE SEQUENCE</scope>
    <source>
        <strain evidence="2">HY1793</strain>
    </source>
</reference>
<evidence type="ECO:0000313" key="2">
    <source>
        <dbReference type="EMBL" id="USQ80325.1"/>
    </source>
</evidence>
<dbReference type="RefSeq" id="WP_252593701.1">
    <property type="nucleotide sequence ID" value="NZ_CP099489.1"/>
</dbReference>
<feature type="transmembrane region" description="Helical" evidence="1">
    <location>
        <begin position="40"/>
        <end position="60"/>
    </location>
</feature>
<dbReference type="EMBL" id="CP099489">
    <property type="protein sequence ID" value="USQ80325.1"/>
    <property type="molecule type" value="Genomic_DNA"/>
</dbReference>
<proteinExistence type="predicted"/>
<accession>A0ABY4YV31</accession>
<sequence length="124" mass="12895">MTAGTGRSAGRVLRRIPSMAVLAGLGLVGALTIVAAALSWWLIAIIGLVLLHLGTALAVVGPWGSRPAPKAPKDSSAKVTSHLVDLERRVDALSARLVASTERTRVELLDALAARAGQEGDRRS</sequence>
<dbReference type="Proteomes" id="UP001056455">
    <property type="component" value="Chromosome"/>
</dbReference>
<feature type="transmembrane region" description="Helical" evidence="1">
    <location>
        <begin position="12"/>
        <end position="34"/>
    </location>
</feature>
<keyword evidence="1" id="KW-1133">Transmembrane helix</keyword>
<gene>
    <name evidence="2" type="ORF">NF556_01285</name>
</gene>
<keyword evidence="3" id="KW-1185">Reference proteome</keyword>
<keyword evidence="1" id="KW-0472">Membrane</keyword>
<evidence type="ECO:0000313" key="3">
    <source>
        <dbReference type="Proteomes" id="UP001056455"/>
    </source>
</evidence>